<feature type="domain" description="PH" evidence="2">
    <location>
        <begin position="120"/>
        <end position="218"/>
    </location>
</feature>
<dbReference type="EMBL" id="JARBJD010000031">
    <property type="protein sequence ID" value="KAK2959225.1"/>
    <property type="molecule type" value="Genomic_DNA"/>
</dbReference>
<dbReference type="PROSITE" id="PS50003">
    <property type="entry name" value="PH_DOMAIN"/>
    <property type="match status" value="2"/>
</dbReference>
<evidence type="ECO:0000256" key="1">
    <source>
        <dbReference type="SAM" id="MobiDB-lite"/>
    </source>
</evidence>
<keyword evidence="4" id="KW-1185">Reference proteome</keyword>
<feature type="region of interest" description="Disordered" evidence="1">
    <location>
        <begin position="93"/>
        <end position="120"/>
    </location>
</feature>
<dbReference type="SMART" id="SM00233">
    <property type="entry name" value="PH"/>
    <property type="match status" value="2"/>
</dbReference>
<name>A0ABQ9Y6A7_9EUKA</name>
<feature type="domain" description="PH" evidence="2">
    <location>
        <begin position="1"/>
        <end position="100"/>
    </location>
</feature>
<dbReference type="Proteomes" id="UP001281761">
    <property type="component" value="Unassembled WGS sequence"/>
</dbReference>
<dbReference type="PANTHER" id="PTHR14336">
    <property type="entry name" value="TANDEM PH DOMAIN CONTAINING PROTEIN"/>
    <property type="match status" value="1"/>
</dbReference>
<dbReference type="InterPro" id="IPR011993">
    <property type="entry name" value="PH-like_dom_sf"/>
</dbReference>
<dbReference type="Pfam" id="PF00169">
    <property type="entry name" value="PH"/>
    <property type="match status" value="2"/>
</dbReference>
<organism evidence="3 4">
    <name type="scientific">Blattamonas nauphoetae</name>
    <dbReference type="NCBI Taxonomy" id="2049346"/>
    <lineage>
        <taxon>Eukaryota</taxon>
        <taxon>Metamonada</taxon>
        <taxon>Preaxostyla</taxon>
        <taxon>Oxymonadida</taxon>
        <taxon>Blattamonas</taxon>
    </lineage>
</organism>
<comment type="caution">
    <text evidence="3">The sequence shown here is derived from an EMBL/GenBank/DDBJ whole genome shotgun (WGS) entry which is preliminary data.</text>
</comment>
<dbReference type="SUPFAM" id="SSF50729">
    <property type="entry name" value="PH domain-like"/>
    <property type="match status" value="2"/>
</dbReference>
<protein>
    <submittedName>
        <fullName evidence="3">Pleckstrin homology domain-containing family O</fullName>
    </submittedName>
</protein>
<gene>
    <name evidence="3" type="ORF">BLNAU_5783</name>
</gene>
<feature type="compositionally biased region" description="Acidic residues" evidence="1">
    <location>
        <begin position="244"/>
        <end position="258"/>
    </location>
</feature>
<dbReference type="InterPro" id="IPR051707">
    <property type="entry name" value="PI-Interact_SigTrans_Reg"/>
</dbReference>
<accession>A0ABQ9Y6A7</accession>
<dbReference type="PANTHER" id="PTHR14336:SF8">
    <property type="entry name" value="PROTEIN OPY1"/>
    <property type="match status" value="1"/>
</dbReference>
<evidence type="ECO:0000313" key="3">
    <source>
        <dbReference type="EMBL" id="KAK2959225.1"/>
    </source>
</evidence>
<feature type="compositionally biased region" description="Acidic residues" evidence="1">
    <location>
        <begin position="265"/>
        <end position="275"/>
    </location>
</feature>
<evidence type="ECO:0000313" key="4">
    <source>
        <dbReference type="Proteomes" id="UP001281761"/>
    </source>
</evidence>
<feature type="region of interest" description="Disordered" evidence="1">
    <location>
        <begin position="221"/>
        <end position="275"/>
    </location>
</feature>
<reference evidence="3 4" key="1">
    <citation type="journal article" date="2022" name="bioRxiv">
        <title>Genomics of Preaxostyla Flagellates Illuminates Evolutionary Transitions and the Path Towards Mitochondrial Loss.</title>
        <authorList>
            <person name="Novak L.V.F."/>
            <person name="Treitli S.C."/>
            <person name="Pyrih J."/>
            <person name="Halakuc P."/>
            <person name="Pipaliya S.V."/>
            <person name="Vacek V."/>
            <person name="Brzon O."/>
            <person name="Soukal P."/>
            <person name="Eme L."/>
            <person name="Dacks J.B."/>
            <person name="Karnkowska A."/>
            <person name="Elias M."/>
            <person name="Hampl V."/>
        </authorList>
    </citation>
    <scope>NUCLEOTIDE SEQUENCE [LARGE SCALE GENOMIC DNA]</scope>
    <source>
        <strain evidence="3">NAU3</strain>
        <tissue evidence="3">Gut</tissue>
    </source>
</reference>
<proteinExistence type="predicted"/>
<sequence length="275" mass="30444">MSKQGWITKEGGQLFKNWKKRYAVLDQSQGTLTYFETDKPNQKALGVVSIRGSTIKSYDTKTKGKDNLFMISSAGRDFYAFAETKEEQESWVKSLQDASKTDTQSISDQPQTEGNDGSPTSLYAGWLTKEAGSAKNWRKRWFVLTPSDLSYFKNKKADDPQGSIPLASSRCFTVQPPSGDHPYLFFIETSDGNRIFRVEARNEREMKGWIEEVNKAIVKATSTQSSAPAGSTPAKQPVSATASSDDDEDDNDDDEGCDESSTGNEEPDSSSTEDD</sequence>
<evidence type="ECO:0000259" key="2">
    <source>
        <dbReference type="PROSITE" id="PS50003"/>
    </source>
</evidence>
<dbReference type="Gene3D" id="2.30.29.30">
    <property type="entry name" value="Pleckstrin-homology domain (PH domain)/Phosphotyrosine-binding domain (PTB)"/>
    <property type="match status" value="2"/>
</dbReference>
<dbReference type="InterPro" id="IPR001849">
    <property type="entry name" value="PH_domain"/>
</dbReference>